<gene>
    <name evidence="1" type="ORF">A5892_02470</name>
</gene>
<reference evidence="1 2" key="1">
    <citation type="submission" date="2016-04" db="EMBL/GenBank/DDBJ databases">
        <title>Complete Genome Sequence of Halotalea alkalilenta IHB B 13600.</title>
        <authorList>
            <person name="Swarnkar M.K."/>
            <person name="Sharma A."/>
            <person name="Kaushal K."/>
            <person name="Soni R."/>
            <person name="Rana S."/>
            <person name="Singh A.K."/>
            <person name="Gulati A."/>
        </authorList>
    </citation>
    <scope>NUCLEOTIDE SEQUENCE [LARGE SCALE GENOMIC DNA]</scope>
    <source>
        <strain evidence="1 2">IHB B 13600</strain>
    </source>
</reference>
<name>A0A172YB55_9GAMM</name>
<dbReference type="RefSeq" id="WP_064121451.1">
    <property type="nucleotide sequence ID" value="NZ_CP015243.1"/>
</dbReference>
<dbReference type="Proteomes" id="UP000077875">
    <property type="component" value="Chromosome"/>
</dbReference>
<keyword evidence="2" id="KW-1185">Reference proteome</keyword>
<sequence length="100" mass="11239">MAFIAGLLDHLTTLRARRHHRRAERSLRGLPAYLLKDMGLHYEAGELRPLASESCQTLLPAPPKLTLIQGGAGREEQMFHVKRRRQEAPPVCRHCGAPLP</sequence>
<dbReference type="AlphaFoldDB" id="A0A172YB55"/>
<dbReference type="KEGG" id="haa:A5892_02470"/>
<dbReference type="EMBL" id="CP015243">
    <property type="protein sequence ID" value="ANF56469.1"/>
    <property type="molecule type" value="Genomic_DNA"/>
</dbReference>
<organism evidence="1 2">
    <name type="scientific">Halotalea alkalilenta</name>
    <dbReference type="NCBI Taxonomy" id="376489"/>
    <lineage>
        <taxon>Bacteria</taxon>
        <taxon>Pseudomonadati</taxon>
        <taxon>Pseudomonadota</taxon>
        <taxon>Gammaproteobacteria</taxon>
        <taxon>Oceanospirillales</taxon>
        <taxon>Halomonadaceae</taxon>
        <taxon>Halotalea</taxon>
    </lineage>
</organism>
<evidence type="ECO:0008006" key="3">
    <source>
        <dbReference type="Google" id="ProtNLM"/>
    </source>
</evidence>
<accession>A0A172YB55</accession>
<protein>
    <recommendedName>
        <fullName evidence="3">DUF1127 domain-containing protein</fullName>
    </recommendedName>
</protein>
<proteinExistence type="predicted"/>
<evidence type="ECO:0000313" key="1">
    <source>
        <dbReference type="EMBL" id="ANF56469.1"/>
    </source>
</evidence>
<evidence type="ECO:0000313" key="2">
    <source>
        <dbReference type="Proteomes" id="UP000077875"/>
    </source>
</evidence>